<evidence type="ECO:0000313" key="1">
    <source>
        <dbReference type="EMBL" id="KAK5843087.1"/>
    </source>
</evidence>
<sequence length="144" mass="16257">MLAAVLSHGCFIFLVKFQYREDYEKIVRIFLQRRILKKIGGLFGNVAKLDFQTDNGSRGKFARMAVYIDLEKSFVSQNLVNGMVQRVEFELLPTIYFSCGQFGHIQDLCTIFGSVTGCGVENDTTSVALLKKEKIVEPMKSFGP</sequence>
<dbReference type="InterPro" id="IPR040256">
    <property type="entry name" value="At4g02000-like"/>
</dbReference>
<dbReference type="PANTHER" id="PTHR31286:SF173">
    <property type="entry name" value="DUF4283 DOMAIN-CONTAINING PROTEIN"/>
    <property type="match status" value="1"/>
</dbReference>
<proteinExistence type="predicted"/>
<gene>
    <name evidence="1" type="ORF">PVK06_005518</name>
</gene>
<accession>A0ABR0QUT7</accession>
<protein>
    <submittedName>
        <fullName evidence="1">Uncharacterized protein</fullName>
    </submittedName>
</protein>
<dbReference type="EMBL" id="JARKNE010000002">
    <property type="protein sequence ID" value="KAK5843087.1"/>
    <property type="molecule type" value="Genomic_DNA"/>
</dbReference>
<keyword evidence="2" id="KW-1185">Reference proteome</keyword>
<evidence type="ECO:0000313" key="2">
    <source>
        <dbReference type="Proteomes" id="UP001358586"/>
    </source>
</evidence>
<organism evidence="1 2">
    <name type="scientific">Gossypium arboreum</name>
    <name type="common">Tree cotton</name>
    <name type="synonym">Gossypium nanking</name>
    <dbReference type="NCBI Taxonomy" id="29729"/>
    <lineage>
        <taxon>Eukaryota</taxon>
        <taxon>Viridiplantae</taxon>
        <taxon>Streptophyta</taxon>
        <taxon>Embryophyta</taxon>
        <taxon>Tracheophyta</taxon>
        <taxon>Spermatophyta</taxon>
        <taxon>Magnoliopsida</taxon>
        <taxon>eudicotyledons</taxon>
        <taxon>Gunneridae</taxon>
        <taxon>Pentapetalae</taxon>
        <taxon>rosids</taxon>
        <taxon>malvids</taxon>
        <taxon>Malvales</taxon>
        <taxon>Malvaceae</taxon>
        <taxon>Malvoideae</taxon>
        <taxon>Gossypium</taxon>
    </lineage>
</organism>
<name>A0ABR0QUT7_GOSAR</name>
<comment type="caution">
    <text evidence="1">The sequence shown here is derived from an EMBL/GenBank/DDBJ whole genome shotgun (WGS) entry which is preliminary data.</text>
</comment>
<reference evidence="1 2" key="1">
    <citation type="submission" date="2023-03" db="EMBL/GenBank/DDBJ databases">
        <title>WGS of Gossypium arboreum.</title>
        <authorList>
            <person name="Yu D."/>
        </authorList>
    </citation>
    <scope>NUCLEOTIDE SEQUENCE [LARGE SCALE GENOMIC DNA]</scope>
    <source>
        <tissue evidence="1">Leaf</tissue>
    </source>
</reference>
<dbReference type="PANTHER" id="PTHR31286">
    <property type="entry name" value="GLYCINE-RICH CELL WALL STRUCTURAL PROTEIN 1.8-LIKE"/>
    <property type="match status" value="1"/>
</dbReference>
<dbReference type="Proteomes" id="UP001358586">
    <property type="component" value="Chromosome 2"/>
</dbReference>